<protein>
    <submittedName>
        <fullName evidence="1">Chaperone modulator CbpM</fullName>
    </submittedName>
</protein>
<keyword evidence="2" id="KW-1185">Reference proteome</keyword>
<organism evidence="1 2">
    <name type="scientific">Roseateles albus</name>
    <dbReference type="NCBI Taxonomy" id="2987525"/>
    <lineage>
        <taxon>Bacteria</taxon>
        <taxon>Pseudomonadati</taxon>
        <taxon>Pseudomonadota</taxon>
        <taxon>Betaproteobacteria</taxon>
        <taxon>Burkholderiales</taxon>
        <taxon>Sphaerotilaceae</taxon>
        <taxon>Roseateles</taxon>
    </lineage>
</organism>
<proteinExistence type="predicted"/>
<dbReference type="EMBL" id="JAQQXT010000011">
    <property type="protein sequence ID" value="MDC8773405.1"/>
    <property type="molecule type" value="Genomic_DNA"/>
</dbReference>
<reference evidence="1 2" key="1">
    <citation type="submission" date="2022-10" db="EMBL/GenBank/DDBJ databases">
        <title>Paucibacter sp. hw1 Genome sequencing.</title>
        <authorList>
            <person name="Park S."/>
        </authorList>
    </citation>
    <scope>NUCLEOTIDE SEQUENCE [LARGE SCALE GENOMIC DNA]</scope>
    <source>
        <strain evidence="2">hw1</strain>
    </source>
</reference>
<dbReference type="RefSeq" id="WP_273601532.1">
    <property type="nucleotide sequence ID" value="NZ_JAQQXT010000011.1"/>
</dbReference>
<evidence type="ECO:0000313" key="1">
    <source>
        <dbReference type="EMBL" id="MDC8773405.1"/>
    </source>
</evidence>
<comment type="caution">
    <text evidence="1">The sequence shown here is derived from an EMBL/GenBank/DDBJ whole genome shotgun (WGS) entry which is preliminary data.</text>
</comment>
<name>A0ABT5KHJ6_9BURK</name>
<dbReference type="Proteomes" id="UP001221189">
    <property type="component" value="Unassembled WGS sequence"/>
</dbReference>
<sequence>MAPQLEQAMLVERELRFTLSGLSQACQVESLCLVELVREGVFGRMDEDMSQWMFEGAALRRARLALRLQRELDLGPHGTALVLDLLDEIQQLKQQLAALPNAQTRQT</sequence>
<accession>A0ABT5KHJ6</accession>
<dbReference type="Gene3D" id="1.10.1660.10">
    <property type="match status" value="1"/>
</dbReference>
<evidence type="ECO:0000313" key="2">
    <source>
        <dbReference type="Proteomes" id="UP001221189"/>
    </source>
</evidence>
<gene>
    <name evidence="1" type="ORF">PRZ03_17620</name>
</gene>
<dbReference type="Pfam" id="PF13591">
    <property type="entry name" value="MerR_2"/>
    <property type="match status" value="1"/>
</dbReference>